<evidence type="ECO:0000256" key="7">
    <source>
        <dbReference type="ARBA" id="ARBA00038475"/>
    </source>
</evidence>
<dbReference type="SMART" id="SM00679">
    <property type="entry name" value="CTNS"/>
    <property type="match status" value="1"/>
</dbReference>
<evidence type="ECO:0000256" key="8">
    <source>
        <dbReference type="ARBA" id="ARBA00067517"/>
    </source>
</evidence>
<dbReference type="PANTHER" id="PTHR12226:SF2">
    <property type="entry name" value="MANNOSE-P-DOLICHOL UTILIZATION DEFECT 1 PROTEIN"/>
    <property type="match status" value="1"/>
</dbReference>
<reference evidence="11" key="1">
    <citation type="submission" date="2011-05" db="EMBL/GenBank/DDBJ databases">
        <authorList>
            <person name="Richards S.R."/>
            <person name="Qu J."/>
            <person name="Jiang H."/>
            <person name="Jhangiani S.N."/>
            <person name="Agravi P."/>
            <person name="Goodspeed R."/>
            <person name="Gross S."/>
            <person name="Mandapat C."/>
            <person name="Jackson L."/>
            <person name="Mathew T."/>
            <person name="Pu L."/>
            <person name="Thornton R."/>
            <person name="Saada N."/>
            <person name="Wilczek-Boney K.B."/>
            <person name="Lee S."/>
            <person name="Kovar C."/>
            <person name="Wu Y."/>
            <person name="Scherer S.E."/>
            <person name="Worley K.C."/>
            <person name="Muzny D.M."/>
            <person name="Gibbs R."/>
        </authorList>
    </citation>
    <scope>NUCLEOTIDE SEQUENCE</scope>
    <source>
        <strain evidence="11">Brora</strain>
    </source>
</reference>
<proteinExistence type="inferred from homology"/>
<dbReference type="Proteomes" id="UP000014500">
    <property type="component" value="Unassembled WGS sequence"/>
</dbReference>
<comment type="similarity">
    <text evidence="7">Belongs to the MPDU1 (TC 2.A.43.3) family.</text>
</comment>
<evidence type="ECO:0000256" key="9">
    <source>
        <dbReference type="SAM" id="Phobius"/>
    </source>
</evidence>
<keyword evidence="6 9" id="KW-0472">Membrane</keyword>
<feature type="transmembrane region" description="Helical" evidence="9">
    <location>
        <begin position="40"/>
        <end position="58"/>
    </location>
</feature>
<evidence type="ECO:0000256" key="3">
    <source>
        <dbReference type="ARBA" id="ARBA00022692"/>
    </source>
</evidence>
<evidence type="ECO:0000256" key="4">
    <source>
        <dbReference type="ARBA" id="ARBA00022737"/>
    </source>
</evidence>
<protein>
    <recommendedName>
        <fullName evidence="8">Mannose-P-dolichol utilization defect 1 protein homolog</fullName>
    </recommendedName>
</protein>
<dbReference type="PANTHER" id="PTHR12226">
    <property type="entry name" value="MANNOSE-P-DOLICHOL UTILIZATION DEFECT 1 LEC35 -RELATED"/>
    <property type="match status" value="1"/>
</dbReference>
<dbReference type="InterPro" id="IPR006603">
    <property type="entry name" value="PQ-loop_rpt"/>
</dbReference>
<dbReference type="Gene3D" id="1.20.1280.290">
    <property type="match status" value="1"/>
</dbReference>
<dbReference type="EMBL" id="JH431901">
    <property type="status" value="NOT_ANNOTATED_CDS"/>
    <property type="molecule type" value="Genomic_DNA"/>
</dbReference>
<dbReference type="FunFam" id="1.20.1280.290:FF:000006">
    <property type="entry name" value="mannose-P-dolichol utilization defect 1 protein"/>
    <property type="match status" value="1"/>
</dbReference>
<feature type="transmembrane region" description="Helical" evidence="9">
    <location>
        <begin position="125"/>
        <end position="146"/>
    </location>
</feature>
<evidence type="ECO:0000256" key="6">
    <source>
        <dbReference type="ARBA" id="ARBA00023136"/>
    </source>
</evidence>
<evidence type="ECO:0000256" key="2">
    <source>
        <dbReference type="ARBA" id="ARBA00022448"/>
    </source>
</evidence>
<comment type="subcellular location">
    <subcellularLocation>
        <location evidence="1">Membrane</location>
        <topology evidence="1">Multi-pass membrane protein</topology>
    </subcellularLocation>
</comment>
<evidence type="ECO:0000256" key="5">
    <source>
        <dbReference type="ARBA" id="ARBA00022989"/>
    </source>
</evidence>
<dbReference type="PhylomeDB" id="T1J718"/>
<dbReference type="Pfam" id="PF04193">
    <property type="entry name" value="PQ-loop"/>
    <property type="match status" value="1"/>
</dbReference>
<name>T1J718_STRMM</name>
<organism evidence="10 11">
    <name type="scientific">Strigamia maritima</name>
    <name type="common">European centipede</name>
    <name type="synonym">Geophilus maritimus</name>
    <dbReference type="NCBI Taxonomy" id="126957"/>
    <lineage>
        <taxon>Eukaryota</taxon>
        <taxon>Metazoa</taxon>
        <taxon>Ecdysozoa</taxon>
        <taxon>Arthropoda</taxon>
        <taxon>Myriapoda</taxon>
        <taxon>Chilopoda</taxon>
        <taxon>Pleurostigmophora</taxon>
        <taxon>Geophilomorpha</taxon>
        <taxon>Linotaeniidae</taxon>
        <taxon>Strigamia</taxon>
    </lineage>
</organism>
<dbReference type="AlphaFoldDB" id="T1J718"/>
<feature type="transmembrane region" description="Helical" evidence="9">
    <location>
        <begin position="97"/>
        <end position="118"/>
    </location>
</feature>
<keyword evidence="5 9" id="KW-1133">Transmembrane helix</keyword>
<feature type="transmembrane region" description="Helical" evidence="9">
    <location>
        <begin position="70"/>
        <end position="91"/>
    </location>
</feature>
<dbReference type="GO" id="GO:0016020">
    <property type="term" value="C:membrane"/>
    <property type="evidence" value="ECO:0007669"/>
    <property type="project" value="UniProtKB-SubCell"/>
</dbReference>
<dbReference type="EnsemblMetazoa" id="SMAR009449-RA">
    <property type="protein sequence ID" value="SMAR009449-PA"/>
    <property type="gene ID" value="SMAR009449"/>
</dbReference>
<dbReference type="OMA" id="VLWSMQI"/>
<reference evidence="10" key="2">
    <citation type="submission" date="2015-02" db="UniProtKB">
        <authorList>
            <consortium name="EnsemblMetazoa"/>
        </authorList>
    </citation>
    <scope>IDENTIFICATION</scope>
</reference>
<evidence type="ECO:0000313" key="10">
    <source>
        <dbReference type="EnsemblMetazoa" id="SMAR009449-PA"/>
    </source>
</evidence>
<keyword evidence="3 9" id="KW-0812">Transmembrane</keyword>
<dbReference type="InterPro" id="IPR016817">
    <property type="entry name" value="MannP-dilichol_defect-1"/>
</dbReference>
<dbReference type="STRING" id="126957.T1J718"/>
<keyword evidence="2" id="KW-0813">Transport</keyword>
<evidence type="ECO:0000313" key="11">
    <source>
        <dbReference type="Proteomes" id="UP000014500"/>
    </source>
</evidence>
<accession>T1J718</accession>
<sequence>MAAWLTNVLHHLLPHHCIDEFFVKFNYYHVQCLKITLSKILGIGIILGSILVKVPQIIKLVRAKSGEGISIYGLIFELLAIVATMAYSLAYEFPFSAWGEGFFLLIQTTIIALLVLYYEFSLLPLILFASIYSSVLFYLLGGLAPIEVLSMMQATNVPIIVIAKFFF</sequence>
<dbReference type="HOGENOM" id="CLU_1596582_0_0_1"/>
<keyword evidence="4" id="KW-0677">Repeat</keyword>
<evidence type="ECO:0000256" key="1">
    <source>
        <dbReference type="ARBA" id="ARBA00004141"/>
    </source>
</evidence>
<keyword evidence="11" id="KW-1185">Reference proteome</keyword>
<dbReference type="eggNOG" id="KOG3211">
    <property type="taxonomic scope" value="Eukaryota"/>
</dbReference>